<organism evidence="2 3">
    <name type="scientific">Stylophora pistillata</name>
    <name type="common">Smooth cauliflower coral</name>
    <dbReference type="NCBI Taxonomy" id="50429"/>
    <lineage>
        <taxon>Eukaryota</taxon>
        <taxon>Metazoa</taxon>
        <taxon>Cnidaria</taxon>
        <taxon>Anthozoa</taxon>
        <taxon>Hexacorallia</taxon>
        <taxon>Scleractinia</taxon>
        <taxon>Astrocoeniina</taxon>
        <taxon>Pocilloporidae</taxon>
        <taxon>Stylophora</taxon>
    </lineage>
</organism>
<dbReference type="Proteomes" id="UP000225706">
    <property type="component" value="Unassembled WGS sequence"/>
</dbReference>
<feature type="region of interest" description="Disordered" evidence="1">
    <location>
        <begin position="323"/>
        <end position="360"/>
    </location>
</feature>
<gene>
    <name evidence="2" type="ORF">AWC38_SpisGene23387</name>
</gene>
<dbReference type="PANTHER" id="PTHR33198:SF20">
    <property type="entry name" value="RETROTRANSPOSON GAG DOMAIN-CONTAINING PROTEIN"/>
    <property type="match status" value="1"/>
</dbReference>
<protein>
    <recommendedName>
        <fullName evidence="4">CCHC-type domain-containing protein</fullName>
    </recommendedName>
</protein>
<feature type="compositionally biased region" description="Basic and acidic residues" evidence="1">
    <location>
        <begin position="344"/>
        <end position="360"/>
    </location>
</feature>
<sequence>MRINRKFSDICRAYVAVNIEFGNIQPFDCTGHLTSVGPRWRRWKRPFEFFLEAKGITKDAQKQALLLHCAGQDVQDIFVTLSDSGPAPEEETEYAKAMRLLDAHFLPQVNVPFERHQFCQAKQEESETTDQFVTRLFQLSKNCDFGKSKEEQIRDQLIDKCRSHDLRKKLLASGDILIRLNVEEDVVIGVDSKDILHRIRSARLDWMATCMKCKRVGHFAKVCKTKEDDANRPRKGNIRQVTKDDDFAFTLQSNGRDIPTVDIELGGVRLEGVLVDSGSTCNVIDRATWETLKEKKKHGNEVIISSPEGVNMRRNVADVKKYLREDTTADEQVAEDDSSEEDDTGRRTEPQGRPVRERRPPEYLKDYEVYELCSVKERMSCKERSGKLCKFCEKDETTSAPLPTRRPYPDYGKLPNFHYLSWSATPTDGREPDDFQPRAQIKRLFEESELVSGDSEAIRRFSDKYIVPEKLVAEYVEHLAQIKMRKEKKKEETETGANGTAEPGVQ</sequence>
<evidence type="ECO:0008006" key="4">
    <source>
        <dbReference type="Google" id="ProtNLM"/>
    </source>
</evidence>
<feature type="compositionally biased region" description="Acidic residues" evidence="1">
    <location>
        <begin position="328"/>
        <end position="343"/>
    </location>
</feature>
<dbReference type="OrthoDB" id="6090131at2759"/>
<accession>A0A2B4R804</accession>
<dbReference type="PANTHER" id="PTHR33198">
    <property type="entry name" value="ANK_REP_REGION DOMAIN-CONTAINING PROTEIN-RELATED"/>
    <property type="match status" value="1"/>
</dbReference>
<proteinExistence type="predicted"/>
<name>A0A2B4R804_STYPI</name>
<comment type="caution">
    <text evidence="2">The sequence shown here is derived from an EMBL/GenBank/DDBJ whole genome shotgun (WGS) entry which is preliminary data.</text>
</comment>
<reference evidence="3" key="1">
    <citation type="journal article" date="2017" name="bioRxiv">
        <title>Comparative analysis of the genomes of Stylophora pistillata and Acropora digitifera provides evidence for extensive differences between species of corals.</title>
        <authorList>
            <person name="Voolstra C.R."/>
            <person name="Li Y."/>
            <person name="Liew Y.J."/>
            <person name="Baumgarten S."/>
            <person name="Zoccola D."/>
            <person name="Flot J.-F."/>
            <person name="Tambutte S."/>
            <person name="Allemand D."/>
            <person name="Aranda M."/>
        </authorList>
    </citation>
    <scope>NUCLEOTIDE SEQUENCE [LARGE SCALE GENOMIC DNA]</scope>
</reference>
<keyword evidence="3" id="KW-1185">Reference proteome</keyword>
<evidence type="ECO:0000313" key="3">
    <source>
        <dbReference type="Proteomes" id="UP000225706"/>
    </source>
</evidence>
<evidence type="ECO:0000313" key="2">
    <source>
        <dbReference type="EMBL" id="PFX12620.1"/>
    </source>
</evidence>
<evidence type="ECO:0000256" key="1">
    <source>
        <dbReference type="SAM" id="MobiDB-lite"/>
    </source>
</evidence>
<dbReference type="AlphaFoldDB" id="A0A2B4R804"/>
<dbReference type="STRING" id="50429.A0A2B4R804"/>
<feature type="region of interest" description="Disordered" evidence="1">
    <location>
        <begin position="484"/>
        <end position="506"/>
    </location>
</feature>
<dbReference type="EMBL" id="LSMT01001256">
    <property type="protein sequence ID" value="PFX12620.1"/>
    <property type="molecule type" value="Genomic_DNA"/>
</dbReference>